<dbReference type="RefSeq" id="WP_228548039.1">
    <property type="nucleotide sequence ID" value="NZ_ARXR01000014.1"/>
</dbReference>
<evidence type="ECO:0000256" key="1">
    <source>
        <dbReference type="SAM" id="MobiDB-lite"/>
    </source>
</evidence>
<dbReference type="CDD" id="cd04301">
    <property type="entry name" value="NAT_SF"/>
    <property type="match status" value="1"/>
</dbReference>
<sequence>MLKRLRRWLFGGSPAPGASFAPARPADPPPPAREPAPAVAADPAPDSATSGLPFEIRPYRDGDAAALARVFRNAILVTAADHYDADQRRAWSAAADDPAFPADLAKGLTMVAEWQQETAGFAQLVDDRITLIYVHPDTARLGIATLLYQHLEDEARIQGRERLVTEASQVAHDFFLFLGFQPDAEETVERDGVALTRWRMHKPLI</sequence>
<dbReference type="PROSITE" id="PS51186">
    <property type="entry name" value="GNAT"/>
    <property type="match status" value="1"/>
</dbReference>
<dbReference type="PANTHER" id="PTHR43451:SF1">
    <property type="entry name" value="ACETYLTRANSFERASE"/>
    <property type="match status" value="1"/>
</dbReference>
<reference evidence="3 4" key="1">
    <citation type="submission" date="2012-09" db="EMBL/GenBank/DDBJ databases">
        <title>Genome Sequence of alkane-degrading Bacterium Alcanivorax venustensis ISO4.</title>
        <authorList>
            <person name="Lai Q."/>
            <person name="Shao Z."/>
        </authorList>
    </citation>
    <scope>NUCLEOTIDE SEQUENCE [LARGE SCALE GENOMIC DNA]</scope>
    <source>
        <strain evidence="3 4">ISO4</strain>
    </source>
</reference>
<dbReference type="Pfam" id="PF13673">
    <property type="entry name" value="Acetyltransf_10"/>
    <property type="match status" value="1"/>
</dbReference>
<protein>
    <recommendedName>
        <fullName evidence="2">N-acetyltransferase domain-containing protein</fullName>
    </recommendedName>
</protein>
<dbReference type="PANTHER" id="PTHR43451">
    <property type="entry name" value="ACETYLTRANSFERASE (GNAT) FAMILY PROTEIN"/>
    <property type="match status" value="1"/>
</dbReference>
<evidence type="ECO:0000259" key="2">
    <source>
        <dbReference type="PROSITE" id="PS51186"/>
    </source>
</evidence>
<feature type="domain" description="N-acetyltransferase" evidence="2">
    <location>
        <begin position="54"/>
        <end position="205"/>
    </location>
</feature>
<proteinExistence type="predicted"/>
<dbReference type="InterPro" id="IPR016181">
    <property type="entry name" value="Acyl_CoA_acyltransferase"/>
</dbReference>
<evidence type="ECO:0000313" key="4">
    <source>
        <dbReference type="Proteomes" id="UP000644441"/>
    </source>
</evidence>
<gene>
    <name evidence="3" type="ORF">ISO4_01919</name>
</gene>
<dbReference type="Proteomes" id="UP000644441">
    <property type="component" value="Unassembled WGS sequence"/>
</dbReference>
<name>A0ABS0AI85_9GAMM</name>
<comment type="caution">
    <text evidence="3">The sequence shown here is derived from an EMBL/GenBank/DDBJ whole genome shotgun (WGS) entry which is preliminary data.</text>
</comment>
<feature type="region of interest" description="Disordered" evidence="1">
    <location>
        <begin position="11"/>
        <end position="51"/>
    </location>
</feature>
<accession>A0ABS0AI85</accession>
<dbReference type="InterPro" id="IPR052564">
    <property type="entry name" value="N-acetyltrans/Recomb-assoc"/>
</dbReference>
<feature type="compositionally biased region" description="Pro residues" evidence="1">
    <location>
        <begin position="25"/>
        <end position="34"/>
    </location>
</feature>
<dbReference type="SUPFAM" id="SSF55729">
    <property type="entry name" value="Acyl-CoA N-acyltransferases (Nat)"/>
    <property type="match status" value="1"/>
</dbReference>
<dbReference type="InterPro" id="IPR000182">
    <property type="entry name" value="GNAT_dom"/>
</dbReference>
<feature type="compositionally biased region" description="Low complexity" evidence="1">
    <location>
        <begin position="11"/>
        <end position="24"/>
    </location>
</feature>
<dbReference type="EMBL" id="ARXR01000014">
    <property type="protein sequence ID" value="MBF5053317.1"/>
    <property type="molecule type" value="Genomic_DNA"/>
</dbReference>
<evidence type="ECO:0000313" key="3">
    <source>
        <dbReference type="EMBL" id="MBF5053317.1"/>
    </source>
</evidence>
<dbReference type="Gene3D" id="3.40.630.30">
    <property type="match status" value="1"/>
</dbReference>
<keyword evidence="4" id="KW-1185">Reference proteome</keyword>
<organism evidence="3 4">
    <name type="scientific">Alloalcanivorax venustensis ISO4</name>
    <dbReference type="NCBI Taxonomy" id="1177184"/>
    <lineage>
        <taxon>Bacteria</taxon>
        <taxon>Pseudomonadati</taxon>
        <taxon>Pseudomonadota</taxon>
        <taxon>Gammaproteobacteria</taxon>
        <taxon>Oceanospirillales</taxon>
        <taxon>Alcanivoracaceae</taxon>
        <taxon>Alloalcanivorax</taxon>
    </lineage>
</organism>
<feature type="compositionally biased region" description="Low complexity" evidence="1">
    <location>
        <begin position="35"/>
        <end position="48"/>
    </location>
</feature>